<feature type="domain" description="Fe/B12 periplasmic-binding" evidence="3">
    <location>
        <begin position="76"/>
        <end position="341"/>
    </location>
</feature>
<proteinExistence type="inferred from homology"/>
<dbReference type="PANTHER" id="PTHR30535:SF34">
    <property type="entry name" value="MOLYBDATE-BINDING PROTEIN MOLA"/>
    <property type="match status" value="1"/>
</dbReference>
<feature type="signal peptide" evidence="2">
    <location>
        <begin position="1"/>
        <end position="33"/>
    </location>
</feature>
<dbReference type="PROSITE" id="PS50983">
    <property type="entry name" value="FE_B12_PBP"/>
    <property type="match status" value="1"/>
</dbReference>
<dbReference type="EMBL" id="JBBPCC010000002">
    <property type="protein sequence ID" value="MEK8127254.1"/>
    <property type="molecule type" value="Genomic_DNA"/>
</dbReference>
<keyword evidence="5" id="KW-1185">Reference proteome</keyword>
<dbReference type="PROSITE" id="PS51257">
    <property type="entry name" value="PROKAR_LIPOPROTEIN"/>
    <property type="match status" value="1"/>
</dbReference>
<evidence type="ECO:0000313" key="4">
    <source>
        <dbReference type="EMBL" id="MEK8127254.1"/>
    </source>
</evidence>
<feature type="chain" id="PRO_5046041909" evidence="2">
    <location>
        <begin position="34"/>
        <end position="342"/>
    </location>
</feature>
<evidence type="ECO:0000256" key="2">
    <source>
        <dbReference type="SAM" id="SignalP"/>
    </source>
</evidence>
<reference evidence="4 5" key="1">
    <citation type="submission" date="2024-04" db="EMBL/GenBank/DDBJ databases">
        <title>draft genome sequnece of Paenibacillus filicis.</title>
        <authorList>
            <person name="Kim D.-U."/>
        </authorList>
    </citation>
    <scope>NUCLEOTIDE SEQUENCE [LARGE SCALE GENOMIC DNA]</scope>
    <source>
        <strain evidence="4 5">KACC14197</strain>
    </source>
</reference>
<evidence type="ECO:0000256" key="1">
    <source>
        <dbReference type="ARBA" id="ARBA00008814"/>
    </source>
</evidence>
<name>A0ABU9DEE3_9BACL</name>
<gene>
    <name evidence="4" type="ORF">WMW72_04940</name>
</gene>
<keyword evidence="2" id="KW-0732">Signal</keyword>
<comment type="similarity">
    <text evidence="1">Belongs to the bacterial solute-binding protein 8 family.</text>
</comment>
<dbReference type="InterPro" id="IPR050902">
    <property type="entry name" value="ABC_Transporter_SBP"/>
</dbReference>
<dbReference type="Proteomes" id="UP001469365">
    <property type="component" value="Unassembled WGS sequence"/>
</dbReference>
<dbReference type="SUPFAM" id="SSF53807">
    <property type="entry name" value="Helical backbone' metal receptor"/>
    <property type="match status" value="1"/>
</dbReference>
<dbReference type="InterPro" id="IPR002491">
    <property type="entry name" value="ABC_transptr_periplasmic_BD"/>
</dbReference>
<accession>A0ABU9DEE3</accession>
<evidence type="ECO:0000313" key="5">
    <source>
        <dbReference type="Proteomes" id="UP001469365"/>
    </source>
</evidence>
<dbReference type="RefSeq" id="WP_341414308.1">
    <property type="nucleotide sequence ID" value="NZ_JBBPCC010000002.1"/>
</dbReference>
<comment type="caution">
    <text evidence="4">The sequence shown here is derived from an EMBL/GenBank/DDBJ whole genome shotgun (WGS) entry which is preliminary data.</text>
</comment>
<protein>
    <submittedName>
        <fullName evidence="4">ABC transporter substrate-binding protein</fullName>
    </submittedName>
</protein>
<organism evidence="4 5">
    <name type="scientific">Paenibacillus filicis</name>
    <dbReference type="NCBI Taxonomy" id="669464"/>
    <lineage>
        <taxon>Bacteria</taxon>
        <taxon>Bacillati</taxon>
        <taxon>Bacillota</taxon>
        <taxon>Bacilli</taxon>
        <taxon>Bacillales</taxon>
        <taxon>Paenibacillaceae</taxon>
        <taxon>Paenibacillus</taxon>
    </lineage>
</organism>
<dbReference type="Pfam" id="PF01497">
    <property type="entry name" value="Peripla_BP_2"/>
    <property type="match status" value="1"/>
</dbReference>
<dbReference type="PANTHER" id="PTHR30535">
    <property type="entry name" value="VITAMIN B12-BINDING PROTEIN"/>
    <property type="match status" value="1"/>
</dbReference>
<dbReference type="Gene3D" id="3.40.50.1980">
    <property type="entry name" value="Nitrogenase molybdenum iron protein domain"/>
    <property type="match status" value="2"/>
</dbReference>
<sequence>MSKSSSARIMKTSCALGTVLLLSAALASGCGTAKDPGNAATTVLQPLSGSSPQAELFPRTIDMEGQAIMIPSKPQRIAALSLDAAEAALELVDPGRMAVVPKSIGDPSLAYRTAEGAQVPGKIAGATSLDPEQILAYQADLLLMTKLHDKEREANELLLKSGIPIISLESWSTLHAVMNNIGVIGKSLGEDDKAKSITDEMRRKQDQVTKAVEGAVKPTVLVISPLGPGTGPYLIGPSNISYDLVRLAGGNHAADSLGLKRTTKATMEQIIKADPDYLLLVEWQEGKLGDIEEMLQTPGWSTLQAVQHDRVLRMPARKLLNPNRYNADTLQEIAKRLHPDKF</sequence>
<evidence type="ECO:0000259" key="3">
    <source>
        <dbReference type="PROSITE" id="PS50983"/>
    </source>
</evidence>